<evidence type="ECO:0000256" key="6">
    <source>
        <dbReference type="ARBA" id="ARBA00022989"/>
    </source>
</evidence>
<dbReference type="EMBL" id="JBBXMP010000008">
    <property type="protein sequence ID" value="KAL0070143.1"/>
    <property type="molecule type" value="Genomic_DNA"/>
</dbReference>
<evidence type="ECO:0000313" key="12">
    <source>
        <dbReference type="Proteomes" id="UP001437256"/>
    </source>
</evidence>
<accession>A0ABR3AAW0</accession>
<gene>
    <name evidence="11" type="ORF">AAF712_002632</name>
</gene>
<name>A0ABR3AAW0_9AGAR</name>
<proteinExistence type="inferred from homology"/>
<keyword evidence="8 9" id="KW-0472">Membrane</keyword>
<keyword evidence="6 9" id="KW-1133">Transmembrane helix</keyword>
<protein>
    <recommendedName>
        <fullName evidence="9">Cytochrome c oxidase assembly factor 3</fullName>
    </recommendedName>
</protein>
<evidence type="ECO:0000256" key="7">
    <source>
        <dbReference type="ARBA" id="ARBA00023128"/>
    </source>
</evidence>
<keyword evidence="9" id="KW-0999">Mitochondrion inner membrane</keyword>
<dbReference type="Pfam" id="PF09813">
    <property type="entry name" value="Coa3_cc"/>
    <property type="match status" value="1"/>
</dbReference>
<comment type="similarity">
    <text evidence="3 9">Belongs to the COA3 family.</text>
</comment>
<dbReference type="InterPro" id="IPR041752">
    <property type="entry name" value="Coa3"/>
</dbReference>
<comment type="function">
    <text evidence="1 9">Required for assembly of cytochrome c oxidase (complex IV).</text>
</comment>
<evidence type="ECO:0000256" key="5">
    <source>
        <dbReference type="ARBA" id="ARBA00022692"/>
    </source>
</evidence>
<dbReference type="PANTHER" id="PTHR15642:SF3">
    <property type="entry name" value="CYTOCHROME C OXIDASE ASSEMBLY FACTOR 3 HOMOLOG, MITOCHONDRIAL"/>
    <property type="match status" value="1"/>
</dbReference>
<feature type="transmembrane region" description="Helical" evidence="9">
    <location>
        <begin position="12"/>
        <end position="33"/>
    </location>
</feature>
<evidence type="ECO:0000313" key="11">
    <source>
        <dbReference type="EMBL" id="KAL0070143.1"/>
    </source>
</evidence>
<evidence type="ECO:0000256" key="1">
    <source>
        <dbReference type="ARBA" id="ARBA00003064"/>
    </source>
</evidence>
<evidence type="ECO:0000256" key="9">
    <source>
        <dbReference type="RuleBase" id="RU367056"/>
    </source>
</evidence>
<evidence type="ECO:0000259" key="10">
    <source>
        <dbReference type="Pfam" id="PF09813"/>
    </source>
</evidence>
<keyword evidence="12" id="KW-1185">Reference proteome</keyword>
<keyword evidence="5 9" id="KW-0812">Transmembrane</keyword>
<organism evidence="11 12">
    <name type="scientific">Marasmius tenuissimus</name>
    <dbReference type="NCBI Taxonomy" id="585030"/>
    <lineage>
        <taxon>Eukaryota</taxon>
        <taxon>Fungi</taxon>
        <taxon>Dikarya</taxon>
        <taxon>Basidiomycota</taxon>
        <taxon>Agaricomycotina</taxon>
        <taxon>Agaricomycetes</taxon>
        <taxon>Agaricomycetidae</taxon>
        <taxon>Agaricales</taxon>
        <taxon>Marasmiineae</taxon>
        <taxon>Marasmiaceae</taxon>
        <taxon>Marasmius</taxon>
    </lineage>
</organism>
<evidence type="ECO:0000256" key="2">
    <source>
        <dbReference type="ARBA" id="ARBA00004304"/>
    </source>
</evidence>
<keyword evidence="7 9" id="KW-0496">Mitochondrion</keyword>
<dbReference type="PANTHER" id="PTHR15642">
    <property type="entry name" value="CYTOCHROME C OXIDASE ASSEMBLY FACTOR 3, MITOCHONDRIAL"/>
    <property type="match status" value="1"/>
</dbReference>
<sequence length="195" mass="21932">MSPGLRRARQPFLVRNIITGLVLGSFAVGVYTYSIRAVRQDDFDDLDDEAKAKIEKERLERERERIVMGALSVDEEKEAMDKAAGVVVDRVRELGTTPTTLGDMDVARSIVDEIVTEHVPKTASFSDQRSTRWLTAGHTFSVAARSRWEDNGMGCSTGRPPGVSVAEKVRKSARNGKKQCNVPWKFYRRYHIEAM</sequence>
<comment type="caution">
    <text evidence="11">The sequence shown here is derived from an EMBL/GenBank/DDBJ whole genome shotgun (WGS) entry which is preliminary data.</text>
</comment>
<comment type="subunit">
    <text evidence="4 9">Component of 250-400 kDa complexes called cytochrome oxidase assembly intermediates or COA complexes.</text>
</comment>
<dbReference type="InterPro" id="IPR018628">
    <property type="entry name" value="Coa3_CC"/>
</dbReference>
<evidence type="ECO:0000256" key="8">
    <source>
        <dbReference type="ARBA" id="ARBA00023136"/>
    </source>
</evidence>
<reference evidence="11 12" key="1">
    <citation type="submission" date="2024-05" db="EMBL/GenBank/DDBJ databases">
        <title>A draft genome resource for the thread blight pathogen Marasmius tenuissimus strain MS-2.</title>
        <authorList>
            <person name="Yulfo-Soto G.E."/>
            <person name="Baruah I.K."/>
            <person name="Amoako-Attah I."/>
            <person name="Bukari Y."/>
            <person name="Meinhardt L.W."/>
            <person name="Bailey B.A."/>
            <person name="Cohen S.P."/>
        </authorList>
    </citation>
    <scope>NUCLEOTIDE SEQUENCE [LARGE SCALE GENOMIC DNA]</scope>
    <source>
        <strain evidence="11 12">MS-2</strain>
    </source>
</reference>
<feature type="domain" description="Cytochrome c oxidase assembly factor 3 mitochondrial coiled-coil" evidence="10">
    <location>
        <begin position="4"/>
        <end position="49"/>
    </location>
</feature>
<evidence type="ECO:0000256" key="3">
    <source>
        <dbReference type="ARBA" id="ARBA00007035"/>
    </source>
</evidence>
<comment type="subcellular location">
    <subcellularLocation>
        <location evidence="2">Mitochondrion membrane</location>
        <topology evidence="2">Single-pass membrane protein</topology>
    </subcellularLocation>
</comment>
<evidence type="ECO:0000256" key="4">
    <source>
        <dbReference type="ARBA" id="ARBA00011351"/>
    </source>
</evidence>
<dbReference type="Proteomes" id="UP001437256">
    <property type="component" value="Unassembled WGS sequence"/>
</dbReference>